<dbReference type="Proteomes" id="UP000030649">
    <property type="component" value="Unassembled WGS sequence"/>
</dbReference>
<evidence type="ECO:0000313" key="2">
    <source>
        <dbReference type="Proteomes" id="UP000030649"/>
    </source>
</evidence>
<dbReference type="HOGENOM" id="CLU_3178523_0_0_2"/>
<evidence type="ECO:0000313" key="1">
    <source>
        <dbReference type="EMBL" id="ERG90660.1"/>
    </source>
</evidence>
<dbReference type="AlphaFoldDB" id="U1N2C8"/>
<gene>
    <name evidence="1" type="ORF">J07HQW1_00685</name>
</gene>
<name>U1N2C8_9EURY</name>
<dbReference type="EMBL" id="KE356560">
    <property type="protein sequence ID" value="ERG90660.1"/>
    <property type="molecule type" value="Genomic_DNA"/>
</dbReference>
<organism evidence="1 2">
    <name type="scientific">Haloquadratum walsbyi J07HQW1</name>
    <dbReference type="NCBI Taxonomy" id="1238424"/>
    <lineage>
        <taxon>Archaea</taxon>
        <taxon>Methanobacteriati</taxon>
        <taxon>Methanobacteriota</taxon>
        <taxon>Stenosarchaea group</taxon>
        <taxon>Halobacteria</taxon>
        <taxon>Halobacteriales</taxon>
        <taxon>Haloferacaceae</taxon>
        <taxon>Haloquadratum</taxon>
    </lineage>
</organism>
<sequence>MREKKGEEKTGTTEGGVVLPVVSSATVHEYPVRLSLTGCVGETPHL</sequence>
<reference evidence="1 2" key="1">
    <citation type="journal article" date="2013" name="PLoS ONE">
        <title>Assembly-driven community genomics of a hypersaline microbial ecosystem.</title>
        <authorList>
            <person name="Podell S."/>
            <person name="Ugalde J.A."/>
            <person name="Narasingarao P."/>
            <person name="Banfield J.F."/>
            <person name="Heidelberg K.B."/>
            <person name="Allen E.E."/>
        </authorList>
    </citation>
    <scope>NUCLEOTIDE SEQUENCE [LARGE SCALE GENOMIC DNA]</scope>
    <source>
        <strain evidence="2">J07HQW1</strain>
    </source>
</reference>
<proteinExistence type="predicted"/>
<accession>U1N2C8</accession>
<protein>
    <submittedName>
        <fullName evidence="1">Uncharacterized protein</fullName>
    </submittedName>
</protein>